<feature type="region of interest" description="Disordered" evidence="6">
    <location>
        <begin position="301"/>
        <end position="354"/>
    </location>
</feature>
<keyword evidence="5" id="KW-0809">Transit peptide</keyword>
<feature type="region of interest" description="Disordered" evidence="6">
    <location>
        <begin position="42"/>
        <end position="81"/>
    </location>
</feature>
<dbReference type="Proteomes" id="UP000070133">
    <property type="component" value="Unassembled WGS sequence"/>
</dbReference>
<evidence type="ECO:0000256" key="2">
    <source>
        <dbReference type="ARBA" id="ARBA00004173"/>
    </source>
</evidence>
<protein>
    <recommendedName>
        <fullName evidence="4">Required for respiratory growth protein 9, mitochondrial</fullName>
    </recommendedName>
</protein>
<evidence type="ECO:0000256" key="6">
    <source>
        <dbReference type="SAM" id="MobiDB-lite"/>
    </source>
</evidence>
<evidence type="ECO:0000313" key="7">
    <source>
        <dbReference type="EMBL" id="KXT06486.1"/>
    </source>
</evidence>
<name>A0A139HVL6_9PEZI</name>
<comment type="similarity">
    <text evidence="3">Belongs to the RRG9 family.</text>
</comment>
<comment type="function">
    <text evidence="1">Required for respiratory activity and maintenance and expression of the mitochondrial genome.</text>
</comment>
<organism evidence="7 8">
    <name type="scientific">Pseudocercospora eumusae</name>
    <dbReference type="NCBI Taxonomy" id="321146"/>
    <lineage>
        <taxon>Eukaryota</taxon>
        <taxon>Fungi</taxon>
        <taxon>Dikarya</taxon>
        <taxon>Ascomycota</taxon>
        <taxon>Pezizomycotina</taxon>
        <taxon>Dothideomycetes</taxon>
        <taxon>Dothideomycetidae</taxon>
        <taxon>Mycosphaerellales</taxon>
        <taxon>Mycosphaerellaceae</taxon>
        <taxon>Pseudocercospora</taxon>
    </lineage>
</organism>
<evidence type="ECO:0000256" key="5">
    <source>
        <dbReference type="ARBA" id="ARBA00022946"/>
    </source>
</evidence>
<accession>A0A139HVL6</accession>
<comment type="caution">
    <text evidence="7">The sequence shown here is derived from an EMBL/GenBank/DDBJ whole genome shotgun (WGS) entry which is preliminary data.</text>
</comment>
<feature type="compositionally biased region" description="Basic residues" evidence="6">
    <location>
        <begin position="173"/>
        <end position="183"/>
    </location>
</feature>
<feature type="compositionally biased region" description="Basic and acidic residues" evidence="6">
    <location>
        <begin position="61"/>
        <end position="75"/>
    </location>
</feature>
<dbReference type="AlphaFoldDB" id="A0A139HVL6"/>
<dbReference type="PANTHER" id="PTHR13475">
    <property type="entry name" value="NEUGRIN"/>
    <property type="match status" value="1"/>
</dbReference>
<dbReference type="GO" id="GO:0005634">
    <property type="term" value="C:nucleus"/>
    <property type="evidence" value="ECO:0007669"/>
    <property type="project" value="TreeGrafter"/>
</dbReference>
<evidence type="ECO:0000313" key="8">
    <source>
        <dbReference type="Proteomes" id="UP000070133"/>
    </source>
</evidence>
<evidence type="ECO:0000256" key="1">
    <source>
        <dbReference type="ARBA" id="ARBA00003548"/>
    </source>
</evidence>
<sequence length="377" mass="43389">MLRCTCSTTALEHFVKEFAGLNLRQQRAQTFFQACQSFSTRPALRRPETSSVAEAQGSGSHETKDGSAEHKEIARTKAQSRMLRKLKRIEEGKFAASASERSRHSNAFRSNAKAHLGLAEAQDDAAPALDTSELPGQQAESQMKDVIEKIDQLEGPSIVKQEAKRKHRLVEKFAEKRKRRQRDKAKEGLEEAQKKKQEEKEKKLQLIKSDQRWKVEKHALQKKFGEIGWQPRKRLSPDSLEGIRALHASDPATYTTAVLAANFEVSPESIRRILKSKWKPSEEQRAARMERWEKRGVKKWEDMAKQGMKPPKKWRMMGVSKPQVGTKKSWQDKRQEPNLAKQKKGKRVTAEDDRDWRTRLRNAESSQDIMNLAERIM</sequence>
<feature type="compositionally biased region" description="Basic and acidic residues" evidence="6">
    <location>
        <begin position="184"/>
        <end position="203"/>
    </location>
</feature>
<dbReference type="InterPro" id="IPR010487">
    <property type="entry name" value="NGRN/Rrg9"/>
</dbReference>
<keyword evidence="8" id="KW-1185">Reference proteome</keyword>
<evidence type="ECO:0000256" key="3">
    <source>
        <dbReference type="ARBA" id="ARBA00010895"/>
    </source>
</evidence>
<feature type="region of interest" description="Disordered" evidence="6">
    <location>
        <begin position="173"/>
        <end position="203"/>
    </location>
</feature>
<dbReference type="EMBL" id="LFZN01000006">
    <property type="protein sequence ID" value="KXT06486.1"/>
    <property type="molecule type" value="Genomic_DNA"/>
</dbReference>
<dbReference type="PANTHER" id="PTHR13475:SF3">
    <property type="entry name" value="NEUGRIN"/>
    <property type="match status" value="1"/>
</dbReference>
<evidence type="ECO:0000256" key="4">
    <source>
        <dbReference type="ARBA" id="ARBA00013566"/>
    </source>
</evidence>
<reference evidence="7 8" key="1">
    <citation type="submission" date="2015-07" db="EMBL/GenBank/DDBJ databases">
        <title>Comparative genomics of the Sigatoka disease complex on banana suggests a link between parallel evolutionary changes in Pseudocercospora fijiensis and Pseudocercospora eumusae and increased virulence on the banana host.</title>
        <authorList>
            <person name="Chang T.-C."/>
            <person name="Salvucci A."/>
            <person name="Crous P.W."/>
            <person name="Stergiopoulos I."/>
        </authorList>
    </citation>
    <scope>NUCLEOTIDE SEQUENCE [LARGE SCALE GENOMIC DNA]</scope>
    <source>
        <strain evidence="7 8">CBS 114824</strain>
    </source>
</reference>
<feature type="compositionally biased region" description="Polar residues" evidence="6">
    <location>
        <begin position="49"/>
        <end position="60"/>
    </location>
</feature>
<dbReference type="GO" id="GO:0005739">
    <property type="term" value="C:mitochondrion"/>
    <property type="evidence" value="ECO:0007669"/>
    <property type="project" value="UniProtKB-SubCell"/>
</dbReference>
<dbReference type="Pfam" id="PF06413">
    <property type="entry name" value="Neugrin"/>
    <property type="match status" value="1"/>
</dbReference>
<dbReference type="STRING" id="321146.A0A139HVL6"/>
<dbReference type="OrthoDB" id="5578174at2759"/>
<gene>
    <name evidence="7" type="ORF">AC578_5989</name>
</gene>
<comment type="subcellular location">
    <subcellularLocation>
        <location evidence="2">Mitochondrion</location>
    </subcellularLocation>
</comment>
<proteinExistence type="inferred from homology"/>